<protein>
    <submittedName>
        <fullName evidence="1">Head decoration protein</fullName>
    </submittedName>
</protein>
<dbReference type="InterPro" id="IPR004195">
    <property type="entry name" value="Head_decoration_D"/>
</dbReference>
<dbReference type="AlphaFoldDB" id="A0A386UJB8"/>
<accession>A0A386UJB8</accession>
<evidence type="ECO:0000313" key="2">
    <source>
        <dbReference type="Proteomes" id="UP000272010"/>
    </source>
</evidence>
<dbReference type="EMBL" id="CP031078">
    <property type="protein sequence ID" value="AYF00448.1"/>
    <property type="molecule type" value="Genomic_DNA"/>
</dbReference>
<name>A0A386UJB8_9RHOB</name>
<reference evidence="2" key="1">
    <citation type="submission" date="2018-07" db="EMBL/GenBank/DDBJ databases">
        <title>Genome Structure of the Opportunistic Pathogen Paracoccus yeei (Alphaproteobacteria) and Identification of Putative Virulence Factors.</title>
        <authorList>
            <person name="Lasek R."/>
            <person name="Szuplewska M."/>
            <person name="Mitura M."/>
            <person name="Decewicz P."/>
            <person name="Chmielowska C."/>
            <person name="Pawlot A."/>
            <person name="Sentkowska D."/>
            <person name="Czarnecki J."/>
            <person name="Bartosik D."/>
        </authorList>
    </citation>
    <scope>NUCLEOTIDE SEQUENCE [LARGE SCALE GENOMIC DNA]</scope>
    <source>
        <strain evidence="2">CCUG 32053</strain>
    </source>
</reference>
<dbReference type="RefSeq" id="WP_120440714.1">
    <property type="nucleotide sequence ID" value="NZ_CP031078.1"/>
</dbReference>
<organism evidence="1 2">
    <name type="scientific">Paracoccus yeei</name>
    <dbReference type="NCBI Taxonomy" id="147645"/>
    <lineage>
        <taxon>Bacteria</taxon>
        <taxon>Pseudomonadati</taxon>
        <taxon>Pseudomonadota</taxon>
        <taxon>Alphaproteobacteria</taxon>
        <taxon>Rhodobacterales</taxon>
        <taxon>Paracoccaceae</taxon>
        <taxon>Paracoccus</taxon>
    </lineage>
</organism>
<dbReference type="Pfam" id="PF02924">
    <property type="entry name" value="HDPD"/>
    <property type="match status" value="1"/>
</dbReference>
<gene>
    <name evidence="1" type="ORF">PY32053_00773</name>
</gene>
<proteinExistence type="predicted"/>
<dbReference type="Gene3D" id="2.40.300.10">
    <property type="entry name" value="Head decoration protein D"/>
    <property type="match status" value="1"/>
</dbReference>
<evidence type="ECO:0000313" key="1">
    <source>
        <dbReference type="EMBL" id="AYF00448.1"/>
    </source>
</evidence>
<dbReference type="Proteomes" id="UP000272010">
    <property type="component" value="Chromosome"/>
</dbReference>
<sequence length="122" mass="12318">MAITNIGYKVDTDVVKEEGKGRYSRDDVTLAATDAPLPVGTVLARDGAGVYAPITAAAAGNAVAVLLEPVPIRATTSRVVVLSRRAQVALQALVWPAGATAANIAAGVAALKTQGIVARNGV</sequence>